<dbReference type="AlphaFoldDB" id="A0A2V5I882"/>
<sequence>MRYDLILCSFLLTLPAVPSGSRNQSVEFDRCRITKEWFRTRLNNGTSRARGDDMRMVKALHHFCHCLCSAFAFCWTGTRPDKSPGQIRGYGATFANSWTVIRPPSLTDLALGQCCSAPSHRSEQQSQPGK</sequence>
<gene>
    <name evidence="2" type="ORF">BO99DRAFT_3049</name>
</gene>
<reference evidence="2 3" key="1">
    <citation type="submission" date="2018-02" db="EMBL/GenBank/DDBJ databases">
        <title>The genomes of Aspergillus section Nigri reveals drivers in fungal speciation.</title>
        <authorList>
            <consortium name="DOE Joint Genome Institute"/>
            <person name="Vesth T.C."/>
            <person name="Nybo J."/>
            <person name="Theobald S."/>
            <person name="Brandl J."/>
            <person name="Frisvad J.C."/>
            <person name="Nielsen K.F."/>
            <person name="Lyhne E.K."/>
            <person name="Kogle M.E."/>
            <person name="Kuo A."/>
            <person name="Riley R."/>
            <person name="Clum A."/>
            <person name="Nolan M."/>
            <person name="Lipzen A."/>
            <person name="Salamov A."/>
            <person name="Henrissat B."/>
            <person name="Wiebenga A."/>
            <person name="De vries R.P."/>
            <person name="Grigoriev I.V."/>
            <person name="Mortensen U.H."/>
            <person name="Andersen M.R."/>
            <person name="Baker S.E."/>
        </authorList>
    </citation>
    <scope>NUCLEOTIDE SEQUENCE [LARGE SCALE GENOMIC DNA]</scope>
    <source>
        <strain evidence="2 3">CBS 115571</strain>
    </source>
</reference>
<evidence type="ECO:0000313" key="2">
    <source>
        <dbReference type="EMBL" id="PYI24730.1"/>
    </source>
</evidence>
<dbReference type="Proteomes" id="UP000249829">
    <property type="component" value="Unassembled WGS sequence"/>
</dbReference>
<evidence type="ECO:0008006" key="4">
    <source>
        <dbReference type="Google" id="ProtNLM"/>
    </source>
</evidence>
<keyword evidence="3" id="KW-1185">Reference proteome</keyword>
<organism evidence="2 3">
    <name type="scientific">Aspergillus violaceofuscus (strain CBS 115571)</name>
    <dbReference type="NCBI Taxonomy" id="1450538"/>
    <lineage>
        <taxon>Eukaryota</taxon>
        <taxon>Fungi</taxon>
        <taxon>Dikarya</taxon>
        <taxon>Ascomycota</taxon>
        <taxon>Pezizomycotina</taxon>
        <taxon>Eurotiomycetes</taxon>
        <taxon>Eurotiomycetidae</taxon>
        <taxon>Eurotiales</taxon>
        <taxon>Aspergillaceae</taxon>
        <taxon>Aspergillus</taxon>
    </lineage>
</organism>
<evidence type="ECO:0000256" key="1">
    <source>
        <dbReference type="SAM" id="SignalP"/>
    </source>
</evidence>
<feature type="signal peptide" evidence="1">
    <location>
        <begin position="1"/>
        <end position="20"/>
    </location>
</feature>
<protein>
    <recommendedName>
        <fullName evidence="4">Secreted protein</fullName>
    </recommendedName>
</protein>
<evidence type="ECO:0000313" key="3">
    <source>
        <dbReference type="Proteomes" id="UP000249829"/>
    </source>
</evidence>
<keyword evidence="1" id="KW-0732">Signal</keyword>
<proteinExistence type="predicted"/>
<dbReference type="EMBL" id="KZ825101">
    <property type="protein sequence ID" value="PYI24730.1"/>
    <property type="molecule type" value="Genomic_DNA"/>
</dbReference>
<feature type="chain" id="PRO_5015875145" description="Secreted protein" evidence="1">
    <location>
        <begin position="21"/>
        <end position="130"/>
    </location>
</feature>
<name>A0A2V5I882_ASPV1</name>
<accession>A0A2V5I882</accession>